<dbReference type="Pfam" id="PF04074">
    <property type="entry name" value="DUF386"/>
    <property type="match status" value="1"/>
</dbReference>
<name>A0A4U8T9P6_9HELI</name>
<evidence type="ECO:0000313" key="2">
    <source>
        <dbReference type="Proteomes" id="UP000029733"/>
    </source>
</evidence>
<comment type="caution">
    <text evidence="1">The sequence shown here is derived from an EMBL/GenBank/DDBJ whole genome shotgun (WGS) entry which is preliminary data.</text>
</comment>
<sequence length="227" mass="25428">MALIGKAKDLDWFFLTFSALQEVQAYILDALNPAHSVHKRILALSIKPNEQRCEISYPLAQGIRAIEQSYYLKSVKEAFLETHRIYVDFQLIVAGYEYVCVGDRSTFCVKTPYDEAKDLIVYENDIESSTLDSILPNMRYKSKPKGISEHSTNRTLLRLEAGDLAIFFPDDVHAGALEPNLQPLQSPLNHAEQSILPISSATPPTSAPRILPIKKSVLKVPLALFTP</sequence>
<organism evidence="1 2">
    <name type="scientific">Helicobacter jaachi</name>
    <dbReference type="NCBI Taxonomy" id="1677920"/>
    <lineage>
        <taxon>Bacteria</taxon>
        <taxon>Pseudomonadati</taxon>
        <taxon>Campylobacterota</taxon>
        <taxon>Epsilonproteobacteria</taxon>
        <taxon>Campylobacterales</taxon>
        <taxon>Helicobacteraceae</taxon>
        <taxon>Helicobacter</taxon>
    </lineage>
</organism>
<proteinExistence type="predicted"/>
<dbReference type="GO" id="GO:0005829">
    <property type="term" value="C:cytosol"/>
    <property type="evidence" value="ECO:0007669"/>
    <property type="project" value="TreeGrafter"/>
</dbReference>
<evidence type="ECO:0000313" key="1">
    <source>
        <dbReference type="EMBL" id="TLD96546.1"/>
    </source>
</evidence>
<dbReference type="RefSeq" id="WP_052057832.1">
    <property type="nucleotide sequence ID" value="NZ_JRPR02000003.1"/>
</dbReference>
<accession>A0A4U8T9P6</accession>
<dbReference type="PANTHER" id="PTHR34986:SF1">
    <property type="entry name" value="PROTEIN YIAL"/>
    <property type="match status" value="1"/>
</dbReference>
<dbReference type="EMBL" id="JRPR02000003">
    <property type="protein sequence ID" value="TLD96546.1"/>
    <property type="molecule type" value="Genomic_DNA"/>
</dbReference>
<dbReference type="Proteomes" id="UP000029733">
    <property type="component" value="Unassembled WGS sequence"/>
</dbReference>
<dbReference type="OrthoDB" id="6196468at2"/>
<protein>
    <submittedName>
        <fullName evidence="1">DUF386 family protein</fullName>
    </submittedName>
</protein>
<dbReference type="PANTHER" id="PTHR34986">
    <property type="entry name" value="EVOLVED BETA-GALACTOSIDASE SUBUNIT BETA"/>
    <property type="match status" value="1"/>
</dbReference>
<dbReference type="InterPro" id="IPR004375">
    <property type="entry name" value="NanQ/TabA/YiaL"/>
</dbReference>
<dbReference type="Gene3D" id="2.60.120.370">
    <property type="entry name" value="YhcH/YjgK/YiaL"/>
    <property type="match status" value="1"/>
</dbReference>
<dbReference type="AlphaFoldDB" id="A0A4U8T9P6"/>
<dbReference type="SUPFAM" id="SSF51197">
    <property type="entry name" value="Clavaminate synthase-like"/>
    <property type="match status" value="1"/>
</dbReference>
<keyword evidence="2" id="KW-1185">Reference proteome</keyword>
<dbReference type="InterPro" id="IPR037012">
    <property type="entry name" value="NanQ/TabA/YiaL_sf"/>
</dbReference>
<gene>
    <name evidence="1" type="ORF">LS71_005650</name>
</gene>
<reference evidence="1 2" key="1">
    <citation type="journal article" date="2014" name="Genome Announc.">
        <title>Draft genome sequences of eight enterohepatic helicobacter species isolated from both laboratory and wild rodents.</title>
        <authorList>
            <person name="Sheh A."/>
            <person name="Shen Z."/>
            <person name="Fox J.G."/>
        </authorList>
    </citation>
    <scope>NUCLEOTIDE SEQUENCE [LARGE SCALE GENOMIC DNA]</scope>
    <source>
        <strain evidence="1 2">MIT 09-6949</strain>
    </source>
</reference>